<evidence type="ECO:0000256" key="6">
    <source>
        <dbReference type="SAM" id="Coils"/>
    </source>
</evidence>
<keyword evidence="5" id="KW-0206">Cytoskeleton</keyword>
<accession>A0A0V1MR41</accession>
<dbReference type="OrthoDB" id="10255048at2759"/>
<dbReference type="STRING" id="268474.A0A0V1MR41"/>
<evidence type="ECO:0000259" key="7">
    <source>
        <dbReference type="Pfam" id="PF05010"/>
    </source>
</evidence>
<keyword evidence="4 6" id="KW-0175">Coiled coil</keyword>
<evidence type="ECO:0000313" key="8">
    <source>
        <dbReference type="EMBL" id="KRZ74194.1"/>
    </source>
</evidence>
<dbReference type="Pfam" id="PF05010">
    <property type="entry name" value="TACC_C"/>
    <property type="match status" value="1"/>
</dbReference>
<feature type="coiled-coil region" evidence="6">
    <location>
        <begin position="241"/>
        <end position="282"/>
    </location>
</feature>
<comment type="similarity">
    <text evidence="2">Belongs to the TACC family.</text>
</comment>
<comment type="subcellular location">
    <subcellularLocation>
        <location evidence="1">Cytoplasm</location>
        <location evidence="1">Cytoskeleton</location>
    </subcellularLocation>
</comment>
<name>A0A0V1MR41_9BILA</name>
<sequence>MAIEPSSGAFIEAKAERKEPIGVRQADKINTFCKNIDISPDINRFEEDTTSTFELKKETTFKRFIIITLDCIGIFFITVYKSNKNKVTILIIHCVAMQSDDDSCDRLDTEDGQFFDAVESPILPESCSSVYDSTVDLAAAQFARCSMKLIEFPEISSDENSLSSGVTANLKCKQLELEALFLKNKELSVRREILQKEKAAVLKENEALDKQIAEMKIVVVDYETAFEAQQENEFLISDEKLDEVRAERNELRNDLQIAENAISNLQKVYDRLRKSVDQMRQNELLLNSAIDDCRSKYRESEERFVQFTAYANNEIEEAEKKAKEETAMKEATLLELRMKCKFLQLQMETLEKTRQRKNEEIRELTLICDSLLKNTSLEE</sequence>
<dbReference type="EMBL" id="JYDO01000053">
    <property type="protein sequence ID" value="KRZ74194.1"/>
    <property type="molecule type" value="Genomic_DNA"/>
</dbReference>
<dbReference type="InterPro" id="IPR007707">
    <property type="entry name" value="TACC_C"/>
</dbReference>
<feature type="domain" description="Transforming acidic coiled-coil-containing protein C-terminal" evidence="7">
    <location>
        <begin position="189"/>
        <end position="371"/>
    </location>
</feature>
<protein>
    <submittedName>
        <fullName evidence="8">Transforming acidic coiled-coil-containing protein 2</fullName>
    </submittedName>
</protein>
<feature type="coiled-coil region" evidence="6">
    <location>
        <begin position="177"/>
        <end position="211"/>
    </location>
</feature>
<evidence type="ECO:0000256" key="4">
    <source>
        <dbReference type="ARBA" id="ARBA00023054"/>
    </source>
</evidence>
<comment type="caution">
    <text evidence="8">The sequence shown here is derived from an EMBL/GenBank/DDBJ whole genome shotgun (WGS) entry which is preliminary data.</text>
</comment>
<organism evidence="8 9">
    <name type="scientific">Trichinella papuae</name>
    <dbReference type="NCBI Taxonomy" id="268474"/>
    <lineage>
        <taxon>Eukaryota</taxon>
        <taxon>Metazoa</taxon>
        <taxon>Ecdysozoa</taxon>
        <taxon>Nematoda</taxon>
        <taxon>Enoplea</taxon>
        <taxon>Dorylaimia</taxon>
        <taxon>Trichinellida</taxon>
        <taxon>Trichinellidae</taxon>
        <taxon>Trichinella</taxon>
    </lineage>
</organism>
<proteinExistence type="inferred from homology"/>
<evidence type="ECO:0000313" key="9">
    <source>
        <dbReference type="Proteomes" id="UP000054843"/>
    </source>
</evidence>
<evidence type="ECO:0000256" key="5">
    <source>
        <dbReference type="ARBA" id="ARBA00023212"/>
    </source>
</evidence>
<dbReference type="Proteomes" id="UP000054843">
    <property type="component" value="Unassembled WGS sequence"/>
</dbReference>
<dbReference type="AlphaFoldDB" id="A0A0V1MR41"/>
<dbReference type="Gene3D" id="1.20.5.1700">
    <property type="match status" value="1"/>
</dbReference>
<feature type="coiled-coil region" evidence="6">
    <location>
        <begin position="308"/>
        <end position="374"/>
    </location>
</feature>
<keyword evidence="3" id="KW-0963">Cytoplasm</keyword>
<dbReference type="GO" id="GO:0005856">
    <property type="term" value="C:cytoskeleton"/>
    <property type="evidence" value="ECO:0007669"/>
    <property type="project" value="UniProtKB-SubCell"/>
</dbReference>
<evidence type="ECO:0000256" key="2">
    <source>
        <dbReference type="ARBA" id="ARBA00009423"/>
    </source>
</evidence>
<evidence type="ECO:0000256" key="1">
    <source>
        <dbReference type="ARBA" id="ARBA00004245"/>
    </source>
</evidence>
<reference evidence="8 9" key="1">
    <citation type="submission" date="2015-01" db="EMBL/GenBank/DDBJ databases">
        <title>Evolution of Trichinella species and genotypes.</title>
        <authorList>
            <person name="Korhonen P.K."/>
            <person name="Edoardo P."/>
            <person name="Giuseppe L.R."/>
            <person name="Gasser R.B."/>
        </authorList>
    </citation>
    <scope>NUCLEOTIDE SEQUENCE [LARGE SCALE GENOMIC DNA]</scope>
    <source>
        <strain evidence="8">ISS1980</strain>
    </source>
</reference>
<evidence type="ECO:0000256" key="3">
    <source>
        <dbReference type="ARBA" id="ARBA00022490"/>
    </source>
</evidence>
<gene>
    <name evidence="8" type="primary">TACC2</name>
    <name evidence="8" type="ORF">T10_9638</name>
</gene>
<keyword evidence="9" id="KW-1185">Reference proteome</keyword>